<dbReference type="AlphaFoldDB" id="A0A382PEK3"/>
<proteinExistence type="predicted"/>
<dbReference type="EMBL" id="UINC01105981">
    <property type="protein sequence ID" value="SVC70311.1"/>
    <property type="molecule type" value="Genomic_DNA"/>
</dbReference>
<evidence type="ECO:0000313" key="1">
    <source>
        <dbReference type="EMBL" id="SVC70311.1"/>
    </source>
</evidence>
<reference evidence="1" key="1">
    <citation type="submission" date="2018-05" db="EMBL/GenBank/DDBJ databases">
        <authorList>
            <person name="Lanie J.A."/>
            <person name="Ng W.-L."/>
            <person name="Kazmierczak K.M."/>
            <person name="Andrzejewski T.M."/>
            <person name="Davidsen T.M."/>
            <person name="Wayne K.J."/>
            <person name="Tettelin H."/>
            <person name="Glass J.I."/>
            <person name="Rusch D."/>
            <person name="Podicherti R."/>
            <person name="Tsui H.-C.T."/>
            <person name="Winkler M.E."/>
        </authorList>
    </citation>
    <scope>NUCLEOTIDE SEQUENCE</scope>
</reference>
<evidence type="ECO:0008006" key="2">
    <source>
        <dbReference type="Google" id="ProtNLM"/>
    </source>
</evidence>
<feature type="non-terminal residue" evidence="1">
    <location>
        <position position="106"/>
    </location>
</feature>
<sequence>MTPLDIIAAQQQVCDLLASDELNSAGIAGTRVSYLSKPYFGCSDGTEIRADSSITYEATGLTRLIGDVYFLEGTQELHSDEALYYSSLGRLNATGRIEVEDRSKGS</sequence>
<name>A0A382PEK3_9ZZZZ</name>
<accession>A0A382PEK3</accession>
<protein>
    <recommendedName>
        <fullName evidence="2">Organic solvent tolerance-like N-terminal domain-containing protein</fullName>
    </recommendedName>
</protein>
<gene>
    <name evidence="1" type="ORF">METZ01_LOCUS323165</name>
</gene>
<organism evidence="1">
    <name type="scientific">marine metagenome</name>
    <dbReference type="NCBI Taxonomy" id="408172"/>
    <lineage>
        <taxon>unclassified sequences</taxon>
        <taxon>metagenomes</taxon>
        <taxon>ecological metagenomes</taxon>
    </lineage>
</organism>